<sequence>MSMFFGVILPTFCIFFAGYLVQKLRKMDIKSISTLTVYILTPALVFQTFYTVELNLNYLLMAVFAIVLLMILILINKLYVKIRKFPKDVESALILSTAFMNVGNYGAPIILFAYGEVGFAYSVSFMVLQSMIMNFFGVYYAARGAEGVVAAIKFVFKMPLTYTLLIGILFNMMGVNVPTGVLSAVNLVANAAIPAAMLVLGMQLADLKIDKLVDREKLIYGVVVRMMVSPLLTVLILLFFPFDPLLQKVLIVSAAMPAAVTTTMYAIQFNTLPTLVSSITFATTVVSAVSLTFILVLLG</sequence>
<feature type="transmembrane region" description="Helical" evidence="8">
    <location>
        <begin position="34"/>
        <end position="52"/>
    </location>
</feature>
<feature type="transmembrane region" description="Helical" evidence="8">
    <location>
        <begin position="154"/>
        <end position="175"/>
    </location>
</feature>
<feature type="transmembrane region" description="Helical" evidence="8">
    <location>
        <begin position="279"/>
        <end position="298"/>
    </location>
</feature>
<organism evidence="9 10">
    <name type="scientific">Metabacillus herbersteinensis</name>
    <dbReference type="NCBI Taxonomy" id="283816"/>
    <lineage>
        <taxon>Bacteria</taxon>
        <taxon>Bacillati</taxon>
        <taxon>Bacillota</taxon>
        <taxon>Bacilli</taxon>
        <taxon>Bacillales</taxon>
        <taxon>Bacillaceae</taxon>
        <taxon>Metabacillus</taxon>
    </lineage>
</organism>
<gene>
    <name evidence="9" type="ORF">ACFFIX_04685</name>
</gene>
<feature type="transmembrane region" description="Helical" evidence="8">
    <location>
        <begin position="92"/>
        <end position="113"/>
    </location>
</feature>
<evidence type="ECO:0000256" key="5">
    <source>
        <dbReference type="ARBA" id="ARBA00022692"/>
    </source>
</evidence>
<dbReference type="Gene3D" id="1.20.1530.20">
    <property type="match status" value="1"/>
</dbReference>
<keyword evidence="10" id="KW-1185">Reference proteome</keyword>
<dbReference type="InterPro" id="IPR004776">
    <property type="entry name" value="Mem_transp_PIN-like"/>
</dbReference>
<dbReference type="InterPro" id="IPR038770">
    <property type="entry name" value="Na+/solute_symporter_sf"/>
</dbReference>
<evidence type="ECO:0000256" key="7">
    <source>
        <dbReference type="ARBA" id="ARBA00023136"/>
    </source>
</evidence>
<reference evidence="9 10" key="1">
    <citation type="submission" date="2024-09" db="EMBL/GenBank/DDBJ databases">
        <authorList>
            <person name="Sun Q."/>
            <person name="Mori K."/>
        </authorList>
    </citation>
    <scope>NUCLEOTIDE SEQUENCE [LARGE SCALE GENOMIC DNA]</scope>
    <source>
        <strain evidence="9 10">CCM 7228</strain>
    </source>
</reference>
<comment type="caution">
    <text evidence="9">The sequence shown here is derived from an EMBL/GenBank/DDBJ whole genome shotgun (WGS) entry which is preliminary data.</text>
</comment>
<feature type="transmembrane region" description="Helical" evidence="8">
    <location>
        <begin position="6"/>
        <end position="22"/>
    </location>
</feature>
<feature type="transmembrane region" description="Helical" evidence="8">
    <location>
        <begin position="218"/>
        <end position="240"/>
    </location>
</feature>
<evidence type="ECO:0000256" key="3">
    <source>
        <dbReference type="ARBA" id="ARBA00022448"/>
    </source>
</evidence>
<dbReference type="Pfam" id="PF03547">
    <property type="entry name" value="Mem_trans"/>
    <property type="match status" value="1"/>
</dbReference>
<evidence type="ECO:0000256" key="6">
    <source>
        <dbReference type="ARBA" id="ARBA00022989"/>
    </source>
</evidence>
<name>A0ABV6GCR8_9BACI</name>
<feature type="transmembrane region" description="Helical" evidence="8">
    <location>
        <begin position="58"/>
        <end position="80"/>
    </location>
</feature>
<dbReference type="PANTHER" id="PTHR36838">
    <property type="entry name" value="AUXIN EFFLUX CARRIER FAMILY PROTEIN"/>
    <property type="match status" value="1"/>
</dbReference>
<evidence type="ECO:0000256" key="8">
    <source>
        <dbReference type="SAM" id="Phobius"/>
    </source>
</evidence>
<feature type="transmembrane region" description="Helical" evidence="8">
    <location>
        <begin position="119"/>
        <end position="142"/>
    </location>
</feature>
<comment type="similarity">
    <text evidence="2">Belongs to the auxin efflux carrier (TC 2.A.69) family.</text>
</comment>
<keyword evidence="5 8" id="KW-0812">Transmembrane</keyword>
<keyword evidence="4" id="KW-1003">Cell membrane</keyword>
<comment type="subcellular location">
    <subcellularLocation>
        <location evidence="1">Cell membrane</location>
        <topology evidence="1">Multi-pass membrane protein</topology>
    </subcellularLocation>
</comment>
<feature type="transmembrane region" description="Helical" evidence="8">
    <location>
        <begin position="187"/>
        <end position="206"/>
    </location>
</feature>
<dbReference type="Proteomes" id="UP001589854">
    <property type="component" value="Unassembled WGS sequence"/>
</dbReference>
<evidence type="ECO:0000313" key="10">
    <source>
        <dbReference type="Proteomes" id="UP001589854"/>
    </source>
</evidence>
<dbReference type="PANTHER" id="PTHR36838:SF1">
    <property type="entry name" value="SLR1864 PROTEIN"/>
    <property type="match status" value="1"/>
</dbReference>
<keyword evidence="6 8" id="KW-1133">Transmembrane helix</keyword>
<evidence type="ECO:0000256" key="1">
    <source>
        <dbReference type="ARBA" id="ARBA00004651"/>
    </source>
</evidence>
<evidence type="ECO:0000256" key="2">
    <source>
        <dbReference type="ARBA" id="ARBA00010145"/>
    </source>
</evidence>
<evidence type="ECO:0000256" key="4">
    <source>
        <dbReference type="ARBA" id="ARBA00022475"/>
    </source>
</evidence>
<protein>
    <submittedName>
        <fullName evidence="9">AEC family transporter</fullName>
    </submittedName>
</protein>
<evidence type="ECO:0000313" key="9">
    <source>
        <dbReference type="EMBL" id="MFC0270747.1"/>
    </source>
</evidence>
<feature type="transmembrane region" description="Helical" evidence="8">
    <location>
        <begin position="246"/>
        <end position="267"/>
    </location>
</feature>
<accession>A0ABV6GCR8</accession>
<dbReference type="EMBL" id="JBHLVO010000002">
    <property type="protein sequence ID" value="MFC0270747.1"/>
    <property type="molecule type" value="Genomic_DNA"/>
</dbReference>
<proteinExistence type="inferred from homology"/>
<keyword evidence="3" id="KW-0813">Transport</keyword>
<keyword evidence="7 8" id="KW-0472">Membrane</keyword>